<dbReference type="Proteomes" id="UP000273154">
    <property type="component" value="Chromosome"/>
</dbReference>
<dbReference type="FunFam" id="3.40.50.720:FF:000084">
    <property type="entry name" value="Short-chain dehydrogenase reductase"/>
    <property type="match status" value="1"/>
</dbReference>
<keyword evidence="14" id="KW-1185">Reference proteome</keyword>
<dbReference type="PANTHER" id="PTHR42760:SF133">
    <property type="entry name" value="3-OXOACYL-[ACYL-CARRIER-PROTEIN] REDUCTASE"/>
    <property type="match status" value="1"/>
</dbReference>
<evidence type="ECO:0000313" key="13">
    <source>
        <dbReference type="EMBL" id="BBH50552.1"/>
    </source>
</evidence>
<dbReference type="KEGG" id="pcat:Pcatena_11390"/>
<evidence type="ECO:0000256" key="10">
    <source>
        <dbReference type="ARBA" id="ARBA00081284"/>
    </source>
</evidence>
<dbReference type="InterPro" id="IPR057326">
    <property type="entry name" value="KR_dom"/>
</dbReference>
<name>A0A3G9K681_9ACTN</name>
<dbReference type="GeneID" id="88849278"/>
<evidence type="ECO:0000256" key="3">
    <source>
        <dbReference type="ARBA" id="ARBA00023098"/>
    </source>
</evidence>
<comment type="catalytic activity">
    <reaction evidence="8">
        <text>3-oxo-5beta-cholan-24-oate + NADH + H(+) = isolithocholate + NAD(+)</text>
        <dbReference type="Rhea" id="RHEA:47508"/>
        <dbReference type="ChEBI" id="CHEBI:11867"/>
        <dbReference type="ChEBI" id="CHEBI:15378"/>
        <dbReference type="ChEBI" id="CHEBI:57540"/>
        <dbReference type="ChEBI" id="CHEBI:57945"/>
        <dbReference type="ChEBI" id="CHEBI:87728"/>
        <dbReference type="EC" id="1.1.1.391"/>
    </reaction>
    <physiologicalReaction direction="left-to-right" evidence="8">
        <dbReference type="Rhea" id="RHEA:47509"/>
    </physiologicalReaction>
</comment>
<evidence type="ECO:0000256" key="2">
    <source>
        <dbReference type="ARBA" id="ARBA00023002"/>
    </source>
</evidence>
<protein>
    <recommendedName>
        <fullName evidence="9">3beta-hydroxycholanate 3-dehydrogenase (NAD(+))</fullName>
        <ecNumber evidence="9">1.1.1.391</ecNumber>
    </recommendedName>
    <alternativeName>
        <fullName evidence="10">NAD-dependent bile acid 3beta-dehydrogenase</fullName>
    </alternativeName>
</protein>
<feature type="domain" description="Ketoreductase" evidence="12">
    <location>
        <begin position="8"/>
        <end position="186"/>
    </location>
</feature>
<dbReference type="InterPro" id="IPR002347">
    <property type="entry name" value="SDR_fam"/>
</dbReference>
<dbReference type="PANTHER" id="PTHR42760">
    <property type="entry name" value="SHORT-CHAIN DEHYDROGENASES/REDUCTASES FAMILY MEMBER"/>
    <property type="match status" value="1"/>
</dbReference>
<evidence type="ECO:0000256" key="7">
    <source>
        <dbReference type="ARBA" id="ARBA00052497"/>
    </source>
</evidence>
<dbReference type="EC" id="1.1.1.391" evidence="9"/>
<evidence type="ECO:0000256" key="9">
    <source>
        <dbReference type="ARBA" id="ARBA00067031"/>
    </source>
</evidence>
<dbReference type="GO" id="GO:0008202">
    <property type="term" value="P:steroid metabolic process"/>
    <property type="evidence" value="ECO:0007669"/>
    <property type="project" value="UniProtKB-KW"/>
</dbReference>
<evidence type="ECO:0000256" key="11">
    <source>
        <dbReference type="RuleBase" id="RU000363"/>
    </source>
</evidence>
<dbReference type="CDD" id="cd05233">
    <property type="entry name" value="SDR_c"/>
    <property type="match status" value="1"/>
</dbReference>
<evidence type="ECO:0000256" key="4">
    <source>
        <dbReference type="ARBA" id="ARBA00023221"/>
    </source>
</evidence>
<dbReference type="PROSITE" id="PS00061">
    <property type="entry name" value="ADH_SHORT"/>
    <property type="match status" value="1"/>
</dbReference>
<organism evidence="13 14">
    <name type="scientific">Parolsenella catena</name>
    <dbReference type="NCBI Taxonomy" id="2003188"/>
    <lineage>
        <taxon>Bacteria</taxon>
        <taxon>Bacillati</taxon>
        <taxon>Actinomycetota</taxon>
        <taxon>Coriobacteriia</taxon>
        <taxon>Coriobacteriales</taxon>
        <taxon>Atopobiaceae</taxon>
        <taxon>Parolsenella</taxon>
    </lineage>
</organism>
<dbReference type="PRINTS" id="PR00080">
    <property type="entry name" value="SDRFAMILY"/>
</dbReference>
<proteinExistence type="inferred from homology"/>
<comment type="catalytic activity">
    <reaction evidence="6">
        <text>3-oxochenodeoxycholate + NADH + H(+) = isochenodeoxycholate + NAD(+)</text>
        <dbReference type="Rhea" id="RHEA:47516"/>
        <dbReference type="ChEBI" id="CHEBI:15378"/>
        <dbReference type="ChEBI" id="CHEBI:57540"/>
        <dbReference type="ChEBI" id="CHEBI:57945"/>
        <dbReference type="ChEBI" id="CHEBI:87730"/>
        <dbReference type="ChEBI" id="CHEBI:87731"/>
    </reaction>
    <physiologicalReaction direction="left-to-right" evidence="6">
        <dbReference type="Rhea" id="RHEA:47517"/>
    </physiologicalReaction>
</comment>
<dbReference type="Gene3D" id="3.40.50.720">
    <property type="entry name" value="NAD(P)-binding Rossmann-like Domain"/>
    <property type="match status" value="1"/>
</dbReference>
<dbReference type="SMART" id="SM00822">
    <property type="entry name" value="PKS_KR"/>
    <property type="match status" value="1"/>
</dbReference>
<dbReference type="EMBL" id="AP019367">
    <property type="protein sequence ID" value="BBH50552.1"/>
    <property type="molecule type" value="Genomic_DNA"/>
</dbReference>
<dbReference type="OrthoDB" id="9808187at2"/>
<dbReference type="InterPro" id="IPR036291">
    <property type="entry name" value="NAD(P)-bd_dom_sf"/>
</dbReference>
<dbReference type="SUPFAM" id="SSF51735">
    <property type="entry name" value="NAD(P)-binding Rossmann-fold domains"/>
    <property type="match status" value="1"/>
</dbReference>
<keyword evidence="4" id="KW-0753">Steroid metabolism</keyword>
<keyword evidence="3" id="KW-0443">Lipid metabolism</keyword>
<comment type="catalytic activity">
    <reaction evidence="5">
        <text>12alpha-hydroxy-3-oxo-5beta-cholan-24-oate + NADH + H(+) = isodeoxycholate + NAD(+)</text>
        <dbReference type="Rhea" id="RHEA:47492"/>
        <dbReference type="ChEBI" id="CHEBI:15378"/>
        <dbReference type="ChEBI" id="CHEBI:57540"/>
        <dbReference type="ChEBI" id="CHEBI:57945"/>
        <dbReference type="ChEBI" id="CHEBI:87733"/>
        <dbReference type="ChEBI" id="CHEBI:87734"/>
    </reaction>
    <physiologicalReaction direction="left-to-right" evidence="5">
        <dbReference type="Rhea" id="RHEA:47493"/>
    </physiologicalReaction>
</comment>
<reference evidence="14" key="1">
    <citation type="submission" date="2018-11" db="EMBL/GenBank/DDBJ databases">
        <title>Comparative genomics of Parolsenella catena and Libanicoccus massiliensis: Reclassification of Libanicoccus massiliensis as Parolsenella massiliensis comb. nov.</title>
        <authorList>
            <person name="Sakamoto M."/>
            <person name="Ikeyama N."/>
            <person name="Murakami T."/>
            <person name="Mori H."/>
            <person name="Yuki M."/>
            <person name="Ohkuma M."/>
        </authorList>
    </citation>
    <scope>NUCLEOTIDE SEQUENCE [LARGE SCALE GENOMIC DNA]</scope>
    <source>
        <strain evidence="14">JCM 31932</strain>
    </source>
</reference>
<comment type="catalytic activity">
    <reaction evidence="7">
        <text>7alpha,12alpha-dihydroxy-3-oxo-5beta-cholan-24-oate + NADH + H(+) = isocholate + NAD(+)</text>
        <dbReference type="Rhea" id="RHEA:47512"/>
        <dbReference type="ChEBI" id="CHEBI:15378"/>
        <dbReference type="ChEBI" id="CHEBI:57540"/>
        <dbReference type="ChEBI" id="CHEBI:57945"/>
        <dbReference type="ChEBI" id="CHEBI:87735"/>
        <dbReference type="ChEBI" id="CHEBI:87736"/>
    </reaction>
    <physiologicalReaction direction="left-to-right" evidence="7">
        <dbReference type="Rhea" id="RHEA:47513"/>
    </physiologicalReaction>
</comment>
<dbReference type="AlphaFoldDB" id="A0A3G9K681"/>
<evidence type="ECO:0000256" key="1">
    <source>
        <dbReference type="ARBA" id="ARBA00006484"/>
    </source>
</evidence>
<dbReference type="RefSeq" id="WP_126422468.1">
    <property type="nucleotide sequence ID" value="NZ_AP019367.1"/>
</dbReference>
<dbReference type="InterPro" id="IPR020904">
    <property type="entry name" value="Sc_DH/Rdtase_CS"/>
</dbReference>
<sequence length="249" mass="25710">MAFDFNGKTAIVTGGTQGIGLEIAKGIVEGGGHVVLIARSKDKGEAAVAKLGEGNHFYQLDVSDTAKARETVEKIFEEVPGVNILINCAGVISTKKFDEIDDAEWTRTININLNGVFTMMSAVYPHFKAAHAGTIVNVSSVAGKIGGGLLGTAAYASSKAGVNGLTKAVAKEGGKFGIRCNAVCPSLTLTDMTSILSDENSQRIIAGIPLGRAAQASEPAQMVLFFASDQASFVNGEIGDCDGGIVLDG</sequence>
<comment type="similarity">
    <text evidence="1 11">Belongs to the short-chain dehydrogenases/reductases (SDR) family.</text>
</comment>
<evidence type="ECO:0000256" key="8">
    <source>
        <dbReference type="ARBA" id="ARBA00052953"/>
    </source>
</evidence>
<accession>A0A3G9K681</accession>
<evidence type="ECO:0000313" key="14">
    <source>
        <dbReference type="Proteomes" id="UP000273154"/>
    </source>
</evidence>
<evidence type="ECO:0000256" key="6">
    <source>
        <dbReference type="ARBA" id="ARBA00050953"/>
    </source>
</evidence>
<evidence type="ECO:0000259" key="12">
    <source>
        <dbReference type="SMART" id="SM00822"/>
    </source>
</evidence>
<gene>
    <name evidence="13" type="primary">fabG_7</name>
    <name evidence="13" type="ORF">Pcatena_11390</name>
</gene>
<evidence type="ECO:0000256" key="5">
    <source>
        <dbReference type="ARBA" id="ARBA00050257"/>
    </source>
</evidence>
<dbReference type="Pfam" id="PF00106">
    <property type="entry name" value="adh_short"/>
    <property type="match status" value="1"/>
</dbReference>
<dbReference type="GO" id="GO:0016616">
    <property type="term" value="F:oxidoreductase activity, acting on the CH-OH group of donors, NAD or NADP as acceptor"/>
    <property type="evidence" value="ECO:0007669"/>
    <property type="project" value="UniProtKB-ARBA"/>
</dbReference>
<dbReference type="PRINTS" id="PR00081">
    <property type="entry name" value="GDHRDH"/>
</dbReference>
<keyword evidence="2" id="KW-0560">Oxidoreductase</keyword>